<organism evidence="3 4">
    <name type="scientific">Naegleria lovaniensis</name>
    <name type="common">Amoeba</name>
    <dbReference type="NCBI Taxonomy" id="51637"/>
    <lineage>
        <taxon>Eukaryota</taxon>
        <taxon>Discoba</taxon>
        <taxon>Heterolobosea</taxon>
        <taxon>Tetramitia</taxon>
        <taxon>Eutetramitia</taxon>
        <taxon>Vahlkampfiidae</taxon>
        <taxon>Naegleria</taxon>
    </lineage>
</organism>
<keyword evidence="2" id="KW-0812">Transmembrane</keyword>
<feature type="transmembrane region" description="Helical" evidence="2">
    <location>
        <begin position="398"/>
        <end position="418"/>
    </location>
</feature>
<accession>A0AA88GY45</accession>
<dbReference type="EMBL" id="PYSW02000008">
    <property type="protein sequence ID" value="KAG2389207.1"/>
    <property type="molecule type" value="Genomic_DNA"/>
</dbReference>
<evidence type="ECO:0000313" key="3">
    <source>
        <dbReference type="EMBL" id="KAG2389207.1"/>
    </source>
</evidence>
<name>A0AA88GY45_NAELO</name>
<feature type="compositionally biased region" description="Polar residues" evidence="1">
    <location>
        <begin position="498"/>
        <end position="509"/>
    </location>
</feature>
<sequence>MLSLTTSTTESRLFSIVATLGKNYDTTTTTTRDSHHYYYQPQGGLMDDFLYPVLHQSQSQGGSNFTFDLYSSLVAGFDGPFILIFLLTFFVALGSYVFQFKHLKRNHHVLFWMMFALSLFASFQNLTRLASELAFLFPTSDGAFHLNNVIKGIDRSMSAVLLYTQILILGFIAYIFMKTTRATGDISERTYKISVVSLIVTLILFFILFMLGHVMVIVILHAMRGSKTITGLQTSQLTNAIFTSPMIFMSLGLATTAVFLNAFGFRLYISLRQRKKKIKEMLKNTMNLTLEMNSPRSNDGDKDSTNISNTFSTTNNNNEATNTTIHTTTVTTDLSNQTPGTPSTSASPTVGFIIPKSNSKHVIQNEVMDQKNKKNLSSKTKDFSETYHLKKHALRKTLGLQIGLSIAFFIQLIGLGFLPGALGWQFSLLFYHNFSNFAQLSFVIILLIIFNPLKEVQRLFEKAPNFLNNDSGINKNNNSMMMKDKENTPIESGDAANGKTQNVDLSVNV</sequence>
<feature type="region of interest" description="Disordered" evidence="1">
    <location>
        <begin position="482"/>
        <end position="509"/>
    </location>
</feature>
<feature type="transmembrane region" description="Helical" evidence="2">
    <location>
        <begin position="240"/>
        <end position="269"/>
    </location>
</feature>
<evidence type="ECO:0000256" key="2">
    <source>
        <dbReference type="SAM" id="Phobius"/>
    </source>
</evidence>
<feature type="transmembrane region" description="Helical" evidence="2">
    <location>
        <begin position="430"/>
        <end position="450"/>
    </location>
</feature>
<dbReference type="AlphaFoldDB" id="A0AA88GY45"/>
<feature type="transmembrane region" description="Helical" evidence="2">
    <location>
        <begin position="198"/>
        <end position="220"/>
    </location>
</feature>
<proteinExistence type="predicted"/>
<evidence type="ECO:0000256" key="1">
    <source>
        <dbReference type="SAM" id="MobiDB-lite"/>
    </source>
</evidence>
<comment type="caution">
    <text evidence="3">The sequence shown here is derived from an EMBL/GenBank/DDBJ whole genome shotgun (WGS) entry which is preliminary data.</text>
</comment>
<dbReference type="GeneID" id="68107060"/>
<keyword evidence="4" id="KW-1185">Reference proteome</keyword>
<keyword evidence="2" id="KW-0472">Membrane</keyword>
<dbReference type="RefSeq" id="XP_044553199.1">
    <property type="nucleotide sequence ID" value="XM_044690613.1"/>
</dbReference>
<keyword evidence="2" id="KW-1133">Transmembrane helix</keyword>
<feature type="transmembrane region" description="Helical" evidence="2">
    <location>
        <begin position="79"/>
        <end position="98"/>
    </location>
</feature>
<evidence type="ECO:0000313" key="4">
    <source>
        <dbReference type="Proteomes" id="UP000816034"/>
    </source>
</evidence>
<protein>
    <submittedName>
        <fullName evidence="3">Uncharacterized protein</fullName>
    </submittedName>
</protein>
<dbReference type="Proteomes" id="UP000816034">
    <property type="component" value="Unassembled WGS sequence"/>
</dbReference>
<gene>
    <name evidence="3" type="ORF">C9374_014607</name>
</gene>
<feature type="transmembrane region" description="Helical" evidence="2">
    <location>
        <begin position="110"/>
        <end position="137"/>
    </location>
</feature>
<reference evidence="3 4" key="1">
    <citation type="journal article" date="2018" name="BMC Genomics">
        <title>The genome of Naegleria lovaniensis, the basis for a comparative approach to unravel pathogenicity factors of the human pathogenic amoeba N. fowleri.</title>
        <authorList>
            <person name="Liechti N."/>
            <person name="Schurch N."/>
            <person name="Bruggmann R."/>
            <person name="Wittwer M."/>
        </authorList>
    </citation>
    <scope>NUCLEOTIDE SEQUENCE [LARGE SCALE GENOMIC DNA]</scope>
    <source>
        <strain evidence="3 4">ATCC 30569</strain>
    </source>
</reference>
<feature type="transmembrane region" description="Helical" evidence="2">
    <location>
        <begin position="157"/>
        <end position="177"/>
    </location>
</feature>